<evidence type="ECO:0000256" key="4">
    <source>
        <dbReference type="ARBA" id="ARBA00022989"/>
    </source>
</evidence>
<protein>
    <recommendedName>
        <fullName evidence="10">Fluoride-specific ion channel FluC</fullName>
    </recommendedName>
</protein>
<dbReference type="PANTHER" id="PTHR28259:SF1">
    <property type="entry name" value="FLUORIDE EXPORT PROTEIN 1-RELATED"/>
    <property type="match status" value="1"/>
</dbReference>
<dbReference type="EMBL" id="AP022609">
    <property type="protein sequence ID" value="BBZ21942.1"/>
    <property type="molecule type" value="Genomic_DNA"/>
</dbReference>
<sequence>MDRGHRAQRRLPLHGFEVGSYDEDRRCRMHGSDVAAGADLFVRRRRLHALREQAPVVAMVSLGGALGASARYGIMLAWPTPIDGFPWATMAINITGCGLMGVLMVAITERWVGHRLLRPLLGTGVLGGYTTFSAFAGDVDALVSAGYPARALLYLLSTPVALLITTWAAASLTRRLIAGRAS</sequence>
<keyword evidence="10" id="KW-0915">Sodium</keyword>
<keyword evidence="10" id="KW-0406">Ion transport</keyword>
<comment type="catalytic activity">
    <reaction evidence="8">
        <text>fluoride(in) = fluoride(out)</text>
        <dbReference type="Rhea" id="RHEA:76159"/>
        <dbReference type="ChEBI" id="CHEBI:17051"/>
    </reaction>
    <physiologicalReaction direction="left-to-right" evidence="8">
        <dbReference type="Rhea" id="RHEA:76160"/>
    </physiologicalReaction>
</comment>
<evidence type="ECO:0000313" key="12">
    <source>
        <dbReference type="Proteomes" id="UP000467260"/>
    </source>
</evidence>
<dbReference type="AlphaFoldDB" id="A0A7I7WXX6"/>
<keyword evidence="4 10" id="KW-1133">Transmembrane helix</keyword>
<dbReference type="InterPro" id="IPR003691">
    <property type="entry name" value="FluC"/>
</dbReference>
<feature type="binding site" evidence="10">
    <location>
        <position position="130"/>
    </location>
    <ligand>
        <name>Na(+)</name>
        <dbReference type="ChEBI" id="CHEBI:29101"/>
        <note>structural</note>
    </ligand>
</feature>
<evidence type="ECO:0000256" key="2">
    <source>
        <dbReference type="ARBA" id="ARBA00022475"/>
    </source>
</evidence>
<evidence type="ECO:0000256" key="7">
    <source>
        <dbReference type="ARBA" id="ARBA00035120"/>
    </source>
</evidence>
<keyword evidence="2 10" id="KW-1003">Cell membrane</keyword>
<keyword evidence="10" id="KW-0479">Metal-binding</keyword>
<dbReference type="Pfam" id="PF02537">
    <property type="entry name" value="CRCB"/>
    <property type="match status" value="1"/>
</dbReference>
<dbReference type="GO" id="GO:0005886">
    <property type="term" value="C:plasma membrane"/>
    <property type="evidence" value="ECO:0007669"/>
    <property type="project" value="UniProtKB-SubCell"/>
</dbReference>
<feature type="transmembrane region" description="Helical" evidence="10">
    <location>
        <begin position="151"/>
        <end position="170"/>
    </location>
</feature>
<feature type="transmembrane region" description="Helical" evidence="10">
    <location>
        <begin position="84"/>
        <end position="107"/>
    </location>
</feature>
<reference evidence="11 12" key="1">
    <citation type="journal article" date="2019" name="Emerg. Microbes Infect.">
        <title>Comprehensive subspecies identification of 175 nontuberculous mycobacteria species based on 7547 genomic profiles.</title>
        <authorList>
            <person name="Matsumoto Y."/>
            <person name="Kinjo T."/>
            <person name="Motooka D."/>
            <person name="Nabeya D."/>
            <person name="Jung N."/>
            <person name="Uechi K."/>
            <person name="Horii T."/>
            <person name="Iida T."/>
            <person name="Fujita J."/>
            <person name="Nakamura S."/>
        </authorList>
    </citation>
    <scope>NUCLEOTIDE SEQUENCE [LARGE SCALE GENOMIC DNA]</scope>
    <source>
        <strain evidence="11 12">JCM 13571</strain>
    </source>
</reference>
<evidence type="ECO:0000256" key="9">
    <source>
        <dbReference type="ARBA" id="ARBA00049940"/>
    </source>
</evidence>
<accession>A0A7I7WXX6</accession>
<dbReference type="HAMAP" id="MF_00454">
    <property type="entry name" value="FluC"/>
    <property type="match status" value="1"/>
</dbReference>
<dbReference type="GO" id="GO:0062054">
    <property type="term" value="F:fluoride channel activity"/>
    <property type="evidence" value="ECO:0007669"/>
    <property type="project" value="UniProtKB-UniRule"/>
</dbReference>
<comment type="subcellular location">
    <subcellularLocation>
        <location evidence="1 10">Cell membrane</location>
        <topology evidence="1 10">Multi-pass membrane protein</topology>
    </subcellularLocation>
</comment>
<keyword evidence="6 10" id="KW-0407">Ion channel</keyword>
<evidence type="ECO:0000313" key="11">
    <source>
        <dbReference type="EMBL" id="BBZ21942.1"/>
    </source>
</evidence>
<dbReference type="GO" id="GO:0046872">
    <property type="term" value="F:metal ion binding"/>
    <property type="evidence" value="ECO:0007669"/>
    <property type="project" value="UniProtKB-KW"/>
</dbReference>
<dbReference type="PANTHER" id="PTHR28259">
    <property type="entry name" value="FLUORIDE EXPORT PROTEIN 1-RELATED"/>
    <property type="match status" value="1"/>
</dbReference>
<keyword evidence="3 10" id="KW-0812">Transmembrane</keyword>
<evidence type="ECO:0000256" key="6">
    <source>
        <dbReference type="ARBA" id="ARBA00023303"/>
    </source>
</evidence>
<feature type="binding site" evidence="10">
    <location>
        <position position="127"/>
    </location>
    <ligand>
        <name>Na(+)</name>
        <dbReference type="ChEBI" id="CHEBI:29101"/>
        <note>structural</note>
    </ligand>
</feature>
<proteinExistence type="inferred from homology"/>
<comment type="activity regulation">
    <text evidence="10">Na(+) is not transported, but it plays an essential structural role and its presence is essential for fluoride channel function.</text>
</comment>
<evidence type="ECO:0000256" key="3">
    <source>
        <dbReference type="ARBA" id="ARBA00022692"/>
    </source>
</evidence>
<evidence type="ECO:0000256" key="1">
    <source>
        <dbReference type="ARBA" id="ARBA00004651"/>
    </source>
</evidence>
<comment type="function">
    <text evidence="9 10">Fluoride-specific ion channel. Important for reducing fluoride concentration in the cell, thus reducing its toxicity.</text>
</comment>
<keyword evidence="12" id="KW-1185">Reference proteome</keyword>
<comment type="similarity">
    <text evidence="7 10">Belongs to the fluoride channel Fluc/FEX (TC 1.A.43) family.</text>
</comment>
<dbReference type="KEGG" id="mhib:MHIB_03600"/>
<organism evidence="11 12">
    <name type="scientific">Mycolicibacter hiberniae</name>
    <dbReference type="NCBI Taxonomy" id="29314"/>
    <lineage>
        <taxon>Bacteria</taxon>
        <taxon>Bacillati</taxon>
        <taxon>Actinomycetota</taxon>
        <taxon>Actinomycetes</taxon>
        <taxon>Mycobacteriales</taxon>
        <taxon>Mycobacteriaceae</taxon>
        <taxon>Mycolicibacter</taxon>
    </lineage>
</organism>
<dbReference type="GO" id="GO:0140114">
    <property type="term" value="P:cellular detoxification of fluoride"/>
    <property type="evidence" value="ECO:0007669"/>
    <property type="project" value="UniProtKB-UniRule"/>
</dbReference>
<dbReference type="Proteomes" id="UP000467260">
    <property type="component" value="Chromosome"/>
</dbReference>
<evidence type="ECO:0000256" key="5">
    <source>
        <dbReference type="ARBA" id="ARBA00023136"/>
    </source>
</evidence>
<feature type="transmembrane region" description="Helical" evidence="10">
    <location>
        <begin position="119"/>
        <end position="139"/>
    </location>
</feature>
<evidence type="ECO:0000256" key="10">
    <source>
        <dbReference type="HAMAP-Rule" id="MF_00454"/>
    </source>
</evidence>
<gene>
    <name evidence="10" type="primary">fluC</name>
    <name evidence="10" type="synonym">crcB</name>
    <name evidence="11" type="ORF">MHIB_03600</name>
</gene>
<keyword evidence="10" id="KW-0813">Transport</keyword>
<evidence type="ECO:0000256" key="8">
    <source>
        <dbReference type="ARBA" id="ARBA00035585"/>
    </source>
</evidence>
<name>A0A7I7WXX6_9MYCO</name>
<feature type="transmembrane region" description="Helical" evidence="10">
    <location>
        <begin position="54"/>
        <end position="78"/>
    </location>
</feature>
<keyword evidence="5 10" id="KW-0472">Membrane</keyword>